<feature type="transmembrane region" description="Helical" evidence="2">
    <location>
        <begin position="237"/>
        <end position="256"/>
    </location>
</feature>
<dbReference type="EMBL" id="BMAT01004928">
    <property type="protein sequence ID" value="GFR83886.1"/>
    <property type="molecule type" value="Genomic_DNA"/>
</dbReference>
<accession>A0AAV4GGW0</accession>
<proteinExistence type="predicted"/>
<evidence type="ECO:0008006" key="5">
    <source>
        <dbReference type="Google" id="ProtNLM"/>
    </source>
</evidence>
<feature type="transmembrane region" description="Helical" evidence="2">
    <location>
        <begin position="192"/>
        <end position="217"/>
    </location>
</feature>
<keyword evidence="2" id="KW-0472">Membrane</keyword>
<dbReference type="SUPFAM" id="SSF81321">
    <property type="entry name" value="Family A G protein-coupled receptor-like"/>
    <property type="match status" value="1"/>
</dbReference>
<dbReference type="Proteomes" id="UP000762676">
    <property type="component" value="Unassembled WGS sequence"/>
</dbReference>
<name>A0AAV4GGW0_9GAST</name>
<feature type="transmembrane region" description="Helical" evidence="2">
    <location>
        <begin position="43"/>
        <end position="64"/>
    </location>
</feature>
<feature type="compositionally biased region" description="Polar residues" evidence="1">
    <location>
        <begin position="91"/>
        <end position="129"/>
    </location>
</feature>
<evidence type="ECO:0000256" key="2">
    <source>
        <dbReference type="SAM" id="Phobius"/>
    </source>
</evidence>
<evidence type="ECO:0000256" key="1">
    <source>
        <dbReference type="SAM" id="MobiDB-lite"/>
    </source>
</evidence>
<comment type="caution">
    <text evidence="3">The sequence shown here is derived from an EMBL/GenBank/DDBJ whole genome shotgun (WGS) entry which is preliminary data.</text>
</comment>
<protein>
    <recommendedName>
        <fullName evidence="5">G-protein coupled receptors family 1 profile domain-containing protein</fullName>
    </recommendedName>
</protein>
<evidence type="ECO:0000313" key="4">
    <source>
        <dbReference type="Proteomes" id="UP000762676"/>
    </source>
</evidence>
<keyword evidence="2" id="KW-1133">Transmembrane helix</keyword>
<feature type="region of interest" description="Disordered" evidence="1">
    <location>
        <begin position="81"/>
        <end position="162"/>
    </location>
</feature>
<reference evidence="3 4" key="1">
    <citation type="journal article" date="2021" name="Elife">
        <title>Chloroplast acquisition without the gene transfer in kleptoplastic sea slugs, Plakobranchus ocellatus.</title>
        <authorList>
            <person name="Maeda T."/>
            <person name="Takahashi S."/>
            <person name="Yoshida T."/>
            <person name="Shimamura S."/>
            <person name="Takaki Y."/>
            <person name="Nagai Y."/>
            <person name="Toyoda A."/>
            <person name="Suzuki Y."/>
            <person name="Arimoto A."/>
            <person name="Ishii H."/>
            <person name="Satoh N."/>
            <person name="Nishiyama T."/>
            <person name="Hasebe M."/>
            <person name="Maruyama T."/>
            <person name="Minagawa J."/>
            <person name="Obokata J."/>
            <person name="Shigenobu S."/>
        </authorList>
    </citation>
    <scope>NUCLEOTIDE SEQUENCE [LARGE SCALE GENOMIC DNA]</scope>
</reference>
<organism evidence="3 4">
    <name type="scientific">Elysia marginata</name>
    <dbReference type="NCBI Taxonomy" id="1093978"/>
    <lineage>
        <taxon>Eukaryota</taxon>
        <taxon>Metazoa</taxon>
        <taxon>Spiralia</taxon>
        <taxon>Lophotrochozoa</taxon>
        <taxon>Mollusca</taxon>
        <taxon>Gastropoda</taxon>
        <taxon>Heterobranchia</taxon>
        <taxon>Euthyneura</taxon>
        <taxon>Panpulmonata</taxon>
        <taxon>Sacoglossa</taxon>
        <taxon>Placobranchoidea</taxon>
        <taxon>Plakobranchidae</taxon>
        <taxon>Elysia</taxon>
    </lineage>
</organism>
<dbReference type="AlphaFoldDB" id="A0AAV4GGW0"/>
<keyword evidence="4" id="KW-1185">Reference proteome</keyword>
<sequence>MPVYATGSLKRVVFVNRTDPILVMHLAPERAVAEKFVVLSGGFPLVVTTQIINVISSVFMVVGLRRQQLFRQTMTRQCRDVVREKRDGTDLDTNSPSEKSENRSGMNKITSLTNINIPSSQDNRSNSSENHQEIDKVKSTSPKAQQSSESHQTSKSSSQVTDQGRNYFETKENIQTTLPIPQKTSSLLKELLLIKTVLGLAILNVVLNSPLLAYYISSNMKSQRQQVDNVYLLSADAATFLQSLPAVLNTVVYLVLNTKFRTVVINILSFNSP</sequence>
<dbReference type="Gene3D" id="1.20.1070.10">
    <property type="entry name" value="Rhodopsin 7-helix transmembrane proteins"/>
    <property type="match status" value="1"/>
</dbReference>
<gene>
    <name evidence="3" type="ORF">ElyMa_002404100</name>
</gene>
<keyword evidence="2" id="KW-0812">Transmembrane</keyword>
<feature type="compositionally biased region" description="Low complexity" evidence="1">
    <location>
        <begin position="145"/>
        <end position="159"/>
    </location>
</feature>
<evidence type="ECO:0000313" key="3">
    <source>
        <dbReference type="EMBL" id="GFR83886.1"/>
    </source>
</evidence>